<accession>A0A286UEM0</accession>
<evidence type="ECO:0000313" key="4">
    <source>
        <dbReference type="Proteomes" id="UP000217199"/>
    </source>
</evidence>
<dbReference type="AlphaFoldDB" id="A0A286UEM0"/>
<dbReference type="OrthoDB" id="5584477at2759"/>
<protein>
    <recommendedName>
        <fullName evidence="2">Fungal-type protein kinase domain-containing protein</fullName>
    </recommendedName>
</protein>
<organism evidence="3 4">
    <name type="scientific">Pyrrhoderma noxium</name>
    <dbReference type="NCBI Taxonomy" id="2282107"/>
    <lineage>
        <taxon>Eukaryota</taxon>
        <taxon>Fungi</taxon>
        <taxon>Dikarya</taxon>
        <taxon>Basidiomycota</taxon>
        <taxon>Agaricomycotina</taxon>
        <taxon>Agaricomycetes</taxon>
        <taxon>Hymenochaetales</taxon>
        <taxon>Hymenochaetaceae</taxon>
        <taxon>Pyrrhoderma</taxon>
    </lineage>
</organism>
<dbReference type="SUPFAM" id="SSF56112">
    <property type="entry name" value="Protein kinase-like (PK-like)"/>
    <property type="match status" value="1"/>
</dbReference>
<keyword evidence="4" id="KW-1185">Reference proteome</keyword>
<dbReference type="Gene3D" id="1.10.510.10">
    <property type="entry name" value="Transferase(Phosphotransferase) domain 1"/>
    <property type="match status" value="1"/>
</dbReference>
<evidence type="ECO:0000256" key="1">
    <source>
        <dbReference type="SAM" id="MobiDB-lite"/>
    </source>
</evidence>
<sequence length="655" mass="75763">MWKEIVFDRPPFLLVVIFESDTYSGNLVPRTNASVPPLAGRTSPRKYNTTDSPICIPRNTRTMPTIDSPVERVLGSNLSPQANYVENQRDVIVKDLGSTVPRGSLDYFKKISPPLRPEFDFNKILFQPIKNEDLAQEKNIYVWKELRVIPTSTTLEKEIFDDPLINVFKAIRDAALKTSNIKADHTINMVTDGGKAPTGNQRMYDIEVGGEHYRMGESDMISGGKADVLVTSETRVWKVERDIGGPDVIIKDYWPGEAWDTDNNIREMILKDIRDLEKQQFFKEHTLTPIIVGQVKCKGEDDHMKDTVLRGHEPDTDETHKIPIGLSRSSHKSKGSISLRVMHNVAEELVDKTQPLSQELEQNQRKKSYHHHHYRIAYEEVGVPYYKIREIDDMLTVLIDALKALKYLHEAGWVHRDINVENLYLYTDPVNQEKCGLIGDLEYTKRVDWEGKHDVRTGSPNYMAIEISTQSYQFSRPRRSRDHIREREEKGYFNEKYSKPRNPGEGGIYYNYIHDLESLWWILVWTVFVYEKKFDPTVLTNPTAPTYETSAECAEAQRRSYYNLFSHNVNIKGRLSFLKDESVFEECIGNVSPFFHGQCAMIDFFRIMLLLEYDEVEKNVQAPVYLQGPDIIHKDFLKKLSKREIEKGNVVSILD</sequence>
<dbReference type="EMBL" id="NBII01000006">
    <property type="protein sequence ID" value="PAV17998.1"/>
    <property type="molecule type" value="Genomic_DNA"/>
</dbReference>
<proteinExistence type="predicted"/>
<evidence type="ECO:0000259" key="2">
    <source>
        <dbReference type="Pfam" id="PF17667"/>
    </source>
</evidence>
<dbReference type="InterPro" id="IPR011009">
    <property type="entry name" value="Kinase-like_dom_sf"/>
</dbReference>
<feature type="compositionally biased region" description="Basic and acidic residues" evidence="1">
    <location>
        <begin position="308"/>
        <end position="321"/>
    </location>
</feature>
<dbReference type="PANTHER" id="PTHR38248:SF2">
    <property type="entry name" value="FUNK1 11"/>
    <property type="match status" value="1"/>
</dbReference>
<reference evidence="3 4" key="1">
    <citation type="journal article" date="2017" name="Mol. Ecol.">
        <title>Comparative and population genomic landscape of Phellinus noxius: A hypervariable fungus causing root rot in trees.</title>
        <authorList>
            <person name="Chung C.L."/>
            <person name="Lee T.J."/>
            <person name="Akiba M."/>
            <person name="Lee H.H."/>
            <person name="Kuo T.H."/>
            <person name="Liu D."/>
            <person name="Ke H.M."/>
            <person name="Yokoi T."/>
            <person name="Roa M.B."/>
            <person name="Lu M.J."/>
            <person name="Chang Y.Y."/>
            <person name="Ann P.J."/>
            <person name="Tsai J.N."/>
            <person name="Chen C.Y."/>
            <person name="Tzean S.S."/>
            <person name="Ota Y."/>
            <person name="Hattori T."/>
            <person name="Sahashi N."/>
            <person name="Liou R.F."/>
            <person name="Kikuchi T."/>
            <person name="Tsai I.J."/>
        </authorList>
    </citation>
    <scope>NUCLEOTIDE SEQUENCE [LARGE SCALE GENOMIC DNA]</scope>
    <source>
        <strain evidence="3 4">FFPRI411160</strain>
    </source>
</reference>
<feature type="domain" description="Fungal-type protein kinase" evidence="2">
    <location>
        <begin position="226"/>
        <end position="527"/>
    </location>
</feature>
<name>A0A286UEM0_9AGAM</name>
<dbReference type="Proteomes" id="UP000217199">
    <property type="component" value="Unassembled WGS sequence"/>
</dbReference>
<evidence type="ECO:0000313" key="3">
    <source>
        <dbReference type="EMBL" id="PAV17998.1"/>
    </source>
</evidence>
<dbReference type="InParanoid" id="A0A286UEM0"/>
<comment type="caution">
    <text evidence="3">The sequence shown here is derived from an EMBL/GenBank/DDBJ whole genome shotgun (WGS) entry which is preliminary data.</text>
</comment>
<dbReference type="Pfam" id="PF17667">
    <property type="entry name" value="Pkinase_fungal"/>
    <property type="match status" value="1"/>
</dbReference>
<gene>
    <name evidence="3" type="ORF">PNOK_0648400</name>
</gene>
<dbReference type="PANTHER" id="PTHR38248">
    <property type="entry name" value="FUNK1 6"/>
    <property type="match status" value="1"/>
</dbReference>
<dbReference type="InterPro" id="IPR040976">
    <property type="entry name" value="Pkinase_fungal"/>
</dbReference>
<feature type="region of interest" description="Disordered" evidence="1">
    <location>
        <begin position="308"/>
        <end position="331"/>
    </location>
</feature>